<keyword evidence="2" id="KW-0539">Nucleus</keyword>
<keyword evidence="5" id="KW-1185">Reference proteome</keyword>
<organism evidence="4 5">
    <name type="scientific">Lepraria neglecta</name>
    <dbReference type="NCBI Taxonomy" id="209136"/>
    <lineage>
        <taxon>Eukaryota</taxon>
        <taxon>Fungi</taxon>
        <taxon>Dikarya</taxon>
        <taxon>Ascomycota</taxon>
        <taxon>Pezizomycotina</taxon>
        <taxon>Lecanoromycetes</taxon>
        <taxon>OSLEUM clade</taxon>
        <taxon>Lecanoromycetidae</taxon>
        <taxon>Lecanorales</taxon>
        <taxon>Lecanorineae</taxon>
        <taxon>Stereocaulaceae</taxon>
        <taxon>Lepraria</taxon>
    </lineage>
</organism>
<protein>
    <submittedName>
        <fullName evidence="4">Uncharacterized protein</fullName>
    </submittedName>
</protein>
<reference evidence="4" key="1">
    <citation type="submission" date="2022-11" db="EMBL/GenBank/DDBJ databases">
        <title>Chromosomal genome sequence assembly and mating type (MAT) locus characterization of the leprose asexual lichenized fungus Lepraria neglecta (Nyl.) Erichsen.</title>
        <authorList>
            <person name="Allen J.L."/>
            <person name="Pfeffer B."/>
        </authorList>
    </citation>
    <scope>NUCLEOTIDE SEQUENCE</scope>
    <source>
        <strain evidence="4">Allen 5258</strain>
    </source>
</reference>
<dbReference type="AlphaFoldDB" id="A0AAE0DF10"/>
<evidence type="ECO:0000313" key="4">
    <source>
        <dbReference type="EMBL" id="KAK3167201.1"/>
    </source>
</evidence>
<name>A0AAE0DF10_9LECA</name>
<evidence type="ECO:0000256" key="1">
    <source>
        <dbReference type="ARBA" id="ARBA00004123"/>
    </source>
</evidence>
<dbReference type="Proteomes" id="UP001276659">
    <property type="component" value="Unassembled WGS sequence"/>
</dbReference>
<gene>
    <name evidence="4" type="ORF">OEA41_010327</name>
</gene>
<dbReference type="PANTHER" id="PTHR37534">
    <property type="entry name" value="TRANSCRIPTIONAL ACTIVATOR PROTEIN UGA3"/>
    <property type="match status" value="1"/>
</dbReference>
<feature type="compositionally biased region" description="Polar residues" evidence="3">
    <location>
        <begin position="107"/>
        <end position="126"/>
    </location>
</feature>
<comment type="subcellular location">
    <subcellularLocation>
        <location evidence="1">Nucleus</location>
    </subcellularLocation>
</comment>
<dbReference type="GO" id="GO:0000976">
    <property type="term" value="F:transcription cis-regulatory region binding"/>
    <property type="evidence" value="ECO:0007669"/>
    <property type="project" value="TreeGrafter"/>
</dbReference>
<dbReference type="PANTHER" id="PTHR37534:SF2">
    <property type="entry name" value="N-ACETYLTRANSFERASE DOMAIN-CONTAINING PROTEIN"/>
    <property type="match status" value="1"/>
</dbReference>
<dbReference type="GO" id="GO:0045944">
    <property type="term" value="P:positive regulation of transcription by RNA polymerase II"/>
    <property type="evidence" value="ECO:0007669"/>
    <property type="project" value="TreeGrafter"/>
</dbReference>
<evidence type="ECO:0000313" key="5">
    <source>
        <dbReference type="Proteomes" id="UP001276659"/>
    </source>
</evidence>
<dbReference type="InterPro" id="IPR021858">
    <property type="entry name" value="Fun_TF"/>
</dbReference>
<dbReference type="GO" id="GO:0003700">
    <property type="term" value="F:DNA-binding transcription factor activity"/>
    <property type="evidence" value="ECO:0007669"/>
    <property type="project" value="TreeGrafter"/>
</dbReference>
<proteinExistence type="predicted"/>
<evidence type="ECO:0000256" key="2">
    <source>
        <dbReference type="ARBA" id="ARBA00023242"/>
    </source>
</evidence>
<dbReference type="GO" id="GO:0005634">
    <property type="term" value="C:nucleus"/>
    <property type="evidence" value="ECO:0007669"/>
    <property type="project" value="UniProtKB-SubCell"/>
</dbReference>
<sequence>MSACPSKTFTPADYSKYEFFFGPDQTWTSAQVGRRFSLETSAETGSDLNVDVVEFVDENHDVANAYLDHGADDAADHDALSPEVPEQVHLQQPSSLSPGIIGDHPVYSSSYGSSKRGTYPTPSTLYEEQDDTADQGPLHQQDEIKGPQQDLAYFPTYSYERAGWPLKCAKEFYLLQHYIDKLGSWVSLDRSKIIGSYIKPHLQFDVADSKRHFTKIAPVMAASSPLLMNAILAISALHLSRVSDYDAYEAVRYHDKCLQLMVPMLNDHNEPKDDNLLMTTVFLHLYEDLECKSSYAISIKTIADLIHLNSGRQLTPPSSRYLSSPTSTWHLHLLSTPQSSFLGPPPPRNIHRLH</sequence>
<accession>A0AAE0DF10</accession>
<dbReference type="Pfam" id="PF11951">
    <property type="entry name" value="Fungal_trans_2"/>
    <property type="match status" value="1"/>
</dbReference>
<dbReference type="EMBL" id="JASNWA010000011">
    <property type="protein sequence ID" value="KAK3167201.1"/>
    <property type="molecule type" value="Genomic_DNA"/>
</dbReference>
<evidence type="ECO:0000256" key="3">
    <source>
        <dbReference type="SAM" id="MobiDB-lite"/>
    </source>
</evidence>
<feature type="region of interest" description="Disordered" evidence="3">
    <location>
        <begin position="83"/>
        <end position="145"/>
    </location>
</feature>
<comment type="caution">
    <text evidence="4">The sequence shown here is derived from an EMBL/GenBank/DDBJ whole genome shotgun (WGS) entry which is preliminary data.</text>
</comment>